<keyword evidence="1" id="KW-0732">Signal</keyword>
<accession>A0ABD3MXY6</accession>
<dbReference type="EMBL" id="JALLAZ020001683">
    <property type="protein sequence ID" value="KAL3768257.1"/>
    <property type="molecule type" value="Genomic_DNA"/>
</dbReference>
<evidence type="ECO:0008006" key="4">
    <source>
        <dbReference type="Google" id="ProtNLM"/>
    </source>
</evidence>
<keyword evidence="3" id="KW-1185">Reference proteome</keyword>
<dbReference type="Proteomes" id="UP001530315">
    <property type="component" value="Unassembled WGS sequence"/>
</dbReference>
<name>A0ABD3MXY6_9STRA</name>
<dbReference type="InterPro" id="IPR029058">
    <property type="entry name" value="AB_hydrolase_fold"/>
</dbReference>
<organism evidence="2 3">
    <name type="scientific">Stephanodiscus triporus</name>
    <dbReference type="NCBI Taxonomy" id="2934178"/>
    <lineage>
        <taxon>Eukaryota</taxon>
        <taxon>Sar</taxon>
        <taxon>Stramenopiles</taxon>
        <taxon>Ochrophyta</taxon>
        <taxon>Bacillariophyta</taxon>
        <taxon>Coscinodiscophyceae</taxon>
        <taxon>Thalassiosirophycidae</taxon>
        <taxon>Stephanodiscales</taxon>
        <taxon>Stephanodiscaceae</taxon>
        <taxon>Stephanodiscus</taxon>
    </lineage>
</organism>
<sequence length="411" mass="44294">MALPILPFLAFLLSLSPAKPSVSLPSSSSQHTRAAFISSGITCFGPILKPAFAFEDAHSRQAAVAAATSTSVGVGKDSPSQSAKAVIYRPLSIDVDGIHVPVGAWHPSDVLDDEIITEGNTYYEHRISISKIGKFLAGWSLPSFLDRDFRLRPSSIDVKTFPPNEGGLPSSCPVVLLAHGFLGSRFDLSHLGESLASEGFLALAPEYPESLAATYDVEQGTTAGMPIDRRIVTDTLLKFLTAEWGVRPEAYGIVGHSLGCGTVDGTGDETWTRVCLAGGYPSLRGPNCLFVGSINDGAVPLIRAARALRENDFESLEEQAVRSRSWNILPSRAYLIFRNQLNAPNHISFLAEGPNDAMVEFLSPLLPLARALGIPLLDFDKYQLSRDGKATGEVVIPLVVDYMKQKMKPIT</sequence>
<feature type="chain" id="PRO_5044792540" description="1-alkyl-2-acetylglycerophosphocholine esterase" evidence="1">
    <location>
        <begin position="19"/>
        <end position="411"/>
    </location>
</feature>
<dbReference type="Pfam" id="PF03403">
    <property type="entry name" value="PAF-AH_p_II"/>
    <property type="match status" value="1"/>
</dbReference>
<protein>
    <recommendedName>
        <fullName evidence="4">1-alkyl-2-acetylglycerophosphocholine esterase</fullName>
    </recommendedName>
</protein>
<feature type="signal peptide" evidence="1">
    <location>
        <begin position="1"/>
        <end position="18"/>
    </location>
</feature>
<evidence type="ECO:0000313" key="2">
    <source>
        <dbReference type="EMBL" id="KAL3768257.1"/>
    </source>
</evidence>
<gene>
    <name evidence="2" type="ORF">ACHAW5_000010</name>
</gene>
<dbReference type="AlphaFoldDB" id="A0ABD3MXY6"/>
<comment type="caution">
    <text evidence="2">The sequence shown here is derived from an EMBL/GenBank/DDBJ whole genome shotgun (WGS) entry which is preliminary data.</text>
</comment>
<dbReference type="SUPFAM" id="SSF53474">
    <property type="entry name" value="alpha/beta-Hydrolases"/>
    <property type="match status" value="1"/>
</dbReference>
<evidence type="ECO:0000313" key="3">
    <source>
        <dbReference type="Proteomes" id="UP001530315"/>
    </source>
</evidence>
<reference evidence="2 3" key="1">
    <citation type="submission" date="2024-10" db="EMBL/GenBank/DDBJ databases">
        <title>Updated reference genomes for cyclostephanoid diatoms.</title>
        <authorList>
            <person name="Roberts W.R."/>
            <person name="Alverson A.J."/>
        </authorList>
    </citation>
    <scope>NUCLEOTIDE SEQUENCE [LARGE SCALE GENOMIC DNA]</scope>
    <source>
        <strain evidence="2 3">AJA276-08</strain>
    </source>
</reference>
<evidence type="ECO:0000256" key="1">
    <source>
        <dbReference type="SAM" id="SignalP"/>
    </source>
</evidence>
<proteinExistence type="predicted"/>
<dbReference type="Gene3D" id="3.40.50.1820">
    <property type="entry name" value="alpha/beta hydrolase"/>
    <property type="match status" value="1"/>
</dbReference>